<gene>
    <name evidence="1" type="ORF">DHETER_LOCUS10942</name>
</gene>
<protein>
    <submittedName>
        <fullName evidence="1">17078_t:CDS:1</fullName>
    </submittedName>
</protein>
<comment type="caution">
    <text evidence="1">The sequence shown here is derived from an EMBL/GenBank/DDBJ whole genome shotgun (WGS) entry which is preliminary data.</text>
</comment>
<proteinExistence type="predicted"/>
<evidence type="ECO:0000313" key="2">
    <source>
        <dbReference type="Proteomes" id="UP000789702"/>
    </source>
</evidence>
<organism evidence="1 2">
    <name type="scientific">Dentiscutata heterogama</name>
    <dbReference type="NCBI Taxonomy" id="1316150"/>
    <lineage>
        <taxon>Eukaryota</taxon>
        <taxon>Fungi</taxon>
        <taxon>Fungi incertae sedis</taxon>
        <taxon>Mucoromycota</taxon>
        <taxon>Glomeromycotina</taxon>
        <taxon>Glomeromycetes</taxon>
        <taxon>Diversisporales</taxon>
        <taxon>Gigasporaceae</taxon>
        <taxon>Dentiscutata</taxon>
    </lineage>
</organism>
<reference evidence="1" key="1">
    <citation type="submission" date="2021-06" db="EMBL/GenBank/DDBJ databases">
        <authorList>
            <person name="Kallberg Y."/>
            <person name="Tangrot J."/>
            <person name="Rosling A."/>
        </authorList>
    </citation>
    <scope>NUCLEOTIDE SEQUENCE</scope>
    <source>
        <strain evidence="1">IL203A</strain>
    </source>
</reference>
<accession>A0ACA9P5L4</accession>
<dbReference type="EMBL" id="CAJVPU010022651">
    <property type="protein sequence ID" value="CAG8686380.1"/>
    <property type="molecule type" value="Genomic_DNA"/>
</dbReference>
<sequence length="87" mass="10020">CIIRVQSGTIFHQQSTIILPHNLSISNNFETLDPSRLVEVSHDKIPTQRKITFPENKNDDLFDITTDIFCEIDSALSYRQHTNSFDV</sequence>
<evidence type="ECO:0000313" key="1">
    <source>
        <dbReference type="EMBL" id="CAG8686380.1"/>
    </source>
</evidence>
<name>A0ACA9P5L4_9GLOM</name>
<dbReference type="Proteomes" id="UP000789702">
    <property type="component" value="Unassembled WGS sequence"/>
</dbReference>
<feature type="non-terminal residue" evidence="1">
    <location>
        <position position="1"/>
    </location>
</feature>
<keyword evidence="2" id="KW-1185">Reference proteome</keyword>